<sequence length="667" mass="74723">MSVKAQAGDKVVLAYSGGLDTSIILKWLTNKGFEVICYCANVGQHGEDYEKVRAKALSLGAKKVYIEDLREEFVKHYIFEAVKSNAIYESRYLLGTSLARPVIAKKQVEIAQAEGAKYVAHGATGKGNDQVRFELCAQALDAQLKTIAPWRDAEFIEKFKGRADLIQYAKEQNIPIDATPKAPYSVDENLYHTSYEAGMLEDPMTAPMVEMFKMTVDPKDAPDAAEQIQVRFEKGIPVGVTNLTAKTPELTGALELFLELNKLAGKHGIGRIDIVENRFVGIKSRGCYETPGGTILRHAHLDLEGLCMDREVMKVRDSLSAKFAEFCYNGFWFAPEMDFVRNAVDFSQQNITGFVNLELYKGNVTVIGRYSDEALYSADLASMDQEGGVDTKQPNMGNDGGVIAVKRKFMRHANVKSRGEKADQEALRLEKARTCALSSEPLREPVVACRLGNLFSKQALLEHLLAKSMPERFRHITSLKDVVTCRVTREKEEEGALWCCPVTMIEFNGKQPFVVLFTCGCVLSERALKAVNTKECLVCGKPFEEQDVATLQLDDEKYETKKKLLLELKADEKRAKKNKKKAKEDKQDVKHEQKKHHKEKKSKRKAEHLGETKDVRLVKIAKDANESISKAKEKSQVFASIFSKEKKEKASANDLLMTIGGMRYTLS</sequence>
<dbReference type="FunFam" id="3.40.50.620:FF:000019">
    <property type="entry name" value="Argininosuccinate synthase"/>
    <property type="match status" value="1"/>
</dbReference>
<comment type="subunit">
    <text evidence="2">Homotetramer.</text>
</comment>
<evidence type="ECO:0000256" key="9">
    <source>
        <dbReference type="ARBA" id="ARBA00022840"/>
    </source>
</evidence>
<dbReference type="GO" id="GO:0004055">
    <property type="term" value="F:argininosuccinate synthase activity"/>
    <property type="evidence" value="ECO:0007669"/>
    <property type="project" value="UniProtKB-EC"/>
</dbReference>
<dbReference type="Pfam" id="PF20979">
    <property type="entry name" value="Arginosuc_syn_C"/>
    <property type="match status" value="1"/>
</dbReference>
<dbReference type="InterPro" id="IPR048267">
    <property type="entry name" value="Arginosuc_syn_N"/>
</dbReference>
<dbReference type="Pfam" id="PF04641">
    <property type="entry name" value="Rtf2"/>
    <property type="match status" value="1"/>
</dbReference>
<dbReference type="Proteomes" id="UP000688947">
    <property type="component" value="Unassembled WGS sequence"/>
</dbReference>
<dbReference type="GO" id="GO:0005524">
    <property type="term" value="F:ATP binding"/>
    <property type="evidence" value="ECO:0007669"/>
    <property type="project" value="UniProtKB-KW"/>
</dbReference>
<evidence type="ECO:0000313" key="15">
    <source>
        <dbReference type="Proteomes" id="UP000688947"/>
    </source>
</evidence>
<evidence type="ECO:0000256" key="7">
    <source>
        <dbReference type="ARBA" id="ARBA00022605"/>
    </source>
</evidence>
<evidence type="ECO:0000256" key="10">
    <source>
        <dbReference type="ARBA" id="ARBA00029916"/>
    </source>
</evidence>
<protein>
    <recommendedName>
        <fullName evidence="4">Argininosuccinate synthase</fullName>
        <ecNumber evidence="3">6.3.4.5</ecNumber>
    </recommendedName>
    <alternativeName>
        <fullName evidence="10">Citrulline--aspartate ligase</fullName>
    </alternativeName>
</protein>
<evidence type="ECO:0000259" key="13">
    <source>
        <dbReference type="Pfam" id="PF20979"/>
    </source>
</evidence>
<gene>
    <name evidence="14" type="ORF">JG687_00011800</name>
</gene>
<evidence type="ECO:0000313" key="14">
    <source>
        <dbReference type="EMBL" id="KAG6954465.1"/>
    </source>
</evidence>
<feature type="compositionally biased region" description="Basic and acidic residues" evidence="11">
    <location>
        <begin position="582"/>
        <end position="591"/>
    </location>
</feature>
<evidence type="ECO:0000256" key="4">
    <source>
        <dbReference type="ARBA" id="ARBA00014810"/>
    </source>
</evidence>
<dbReference type="InterPro" id="IPR023434">
    <property type="entry name" value="Arginosuc_synth_type_1_subfam"/>
</dbReference>
<dbReference type="EMBL" id="JAENGZ010000744">
    <property type="protein sequence ID" value="KAG6954465.1"/>
    <property type="molecule type" value="Genomic_DNA"/>
</dbReference>
<keyword evidence="8" id="KW-0547">Nucleotide-binding</keyword>
<evidence type="ECO:0000256" key="2">
    <source>
        <dbReference type="ARBA" id="ARBA00011881"/>
    </source>
</evidence>
<evidence type="ECO:0000256" key="6">
    <source>
        <dbReference type="ARBA" id="ARBA00022598"/>
    </source>
</evidence>
<accession>A0A8T1U3L9</accession>
<feature type="domain" description="Arginosuccinate synthase-like N-terminal" evidence="12">
    <location>
        <begin position="10"/>
        <end position="175"/>
    </location>
</feature>
<evidence type="ECO:0000259" key="12">
    <source>
        <dbReference type="Pfam" id="PF00764"/>
    </source>
</evidence>
<proteinExistence type="inferred from homology"/>
<evidence type="ECO:0000256" key="3">
    <source>
        <dbReference type="ARBA" id="ARBA00012286"/>
    </source>
</evidence>
<dbReference type="HAMAP" id="MF_00005">
    <property type="entry name" value="Arg_succ_synth_type1"/>
    <property type="match status" value="1"/>
</dbReference>
<dbReference type="Pfam" id="PF00764">
    <property type="entry name" value="Arginosuc_synth"/>
    <property type="match status" value="1"/>
</dbReference>
<feature type="domain" description="Arginosuccinate synthase C-terminal" evidence="13">
    <location>
        <begin position="184"/>
        <end position="393"/>
    </location>
</feature>
<keyword evidence="7" id="KW-0028">Amino-acid biosynthesis</keyword>
<dbReference type="GO" id="GO:0005737">
    <property type="term" value="C:cytoplasm"/>
    <property type="evidence" value="ECO:0007669"/>
    <property type="project" value="TreeGrafter"/>
</dbReference>
<reference evidence="14" key="1">
    <citation type="submission" date="2021-01" db="EMBL/GenBank/DDBJ databases">
        <title>Phytophthora aleatoria, a newly-described species from Pinus radiata is distinct from Phytophthora cactorum isolates based on comparative genomics.</title>
        <authorList>
            <person name="Mcdougal R."/>
            <person name="Panda P."/>
            <person name="Williams N."/>
            <person name="Studholme D.J."/>
        </authorList>
    </citation>
    <scope>NUCLEOTIDE SEQUENCE</scope>
    <source>
        <strain evidence="14">NZFS 3830</strain>
    </source>
</reference>
<dbReference type="CDD" id="cd16653">
    <property type="entry name" value="RING-like_Rtf2"/>
    <property type="match status" value="1"/>
</dbReference>
<comment type="pathway">
    <text evidence="1">Amino-acid biosynthesis; L-arginine biosynthesis; L-arginine from L-ornithine and carbamoyl phosphate: step 2/3.</text>
</comment>
<dbReference type="VEuPathDB" id="FungiDB:PC110_g15946"/>
<dbReference type="GO" id="GO:0000053">
    <property type="term" value="P:argininosuccinate metabolic process"/>
    <property type="evidence" value="ECO:0007669"/>
    <property type="project" value="TreeGrafter"/>
</dbReference>
<dbReference type="InterPro" id="IPR001518">
    <property type="entry name" value="Arginosuc_synth"/>
</dbReference>
<keyword evidence="9" id="KW-0067">ATP-binding</keyword>
<feature type="compositionally biased region" description="Basic residues" evidence="11">
    <location>
        <begin position="592"/>
        <end position="606"/>
    </location>
</feature>
<dbReference type="NCBIfam" id="NF001770">
    <property type="entry name" value="PRK00509.1"/>
    <property type="match status" value="1"/>
</dbReference>
<dbReference type="GO" id="GO:0000050">
    <property type="term" value="P:urea cycle"/>
    <property type="evidence" value="ECO:0007669"/>
    <property type="project" value="TreeGrafter"/>
</dbReference>
<evidence type="ECO:0000256" key="1">
    <source>
        <dbReference type="ARBA" id="ARBA00004967"/>
    </source>
</evidence>
<keyword evidence="6" id="KW-0436">Ligase</keyword>
<dbReference type="PANTHER" id="PTHR11587">
    <property type="entry name" value="ARGININOSUCCINATE SYNTHASE"/>
    <property type="match status" value="1"/>
</dbReference>
<dbReference type="NCBIfam" id="TIGR00032">
    <property type="entry name" value="argG"/>
    <property type="match status" value="1"/>
</dbReference>
<comment type="caution">
    <text evidence="14">The sequence shown here is derived from an EMBL/GenBank/DDBJ whole genome shotgun (WGS) entry which is preliminary data.</text>
</comment>
<dbReference type="EC" id="6.3.4.5" evidence="3"/>
<dbReference type="InterPro" id="IPR018223">
    <property type="entry name" value="Arginosuc_synth_CS"/>
</dbReference>
<feature type="region of interest" description="Disordered" evidence="11">
    <location>
        <begin position="574"/>
        <end position="608"/>
    </location>
</feature>
<dbReference type="PROSITE" id="PS00564">
    <property type="entry name" value="ARGININOSUCCIN_SYN_1"/>
    <property type="match status" value="1"/>
</dbReference>
<dbReference type="FunFam" id="3.90.1260.10:FF:000003">
    <property type="entry name" value="Argininosuccinate synthase"/>
    <property type="match status" value="1"/>
</dbReference>
<evidence type="ECO:0000256" key="8">
    <source>
        <dbReference type="ARBA" id="ARBA00022741"/>
    </source>
</evidence>
<dbReference type="InterPro" id="IPR027799">
    <property type="entry name" value="Rtf2_RING-finger"/>
</dbReference>
<dbReference type="GO" id="GO:0006526">
    <property type="term" value="P:L-arginine biosynthetic process"/>
    <property type="evidence" value="ECO:0007669"/>
    <property type="project" value="UniProtKB-KW"/>
</dbReference>
<evidence type="ECO:0000256" key="5">
    <source>
        <dbReference type="ARBA" id="ARBA00022571"/>
    </source>
</evidence>
<keyword evidence="5" id="KW-0055">Arginine biosynthesis</keyword>
<organism evidence="14 15">
    <name type="scientific">Phytophthora cactorum</name>
    <dbReference type="NCBI Taxonomy" id="29920"/>
    <lineage>
        <taxon>Eukaryota</taxon>
        <taxon>Sar</taxon>
        <taxon>Stramenopiles</taxon>
        <taxon>Oomycota</taxon>
        <taxon>Peronosporomycetes</taxon>
        <taxon>Peronosporales</taxon>
        <taxon>Peronosporaceae</taxon>
        <taxon>Phytophthora</taxon>
    </lineage>
</organism>
<dbReference type="OrthoDB" id="1688907at2759"/>
<name>A0A8T1U3L9_9STRA</name>
<dbReference type="AlphaFoldDB" id="A0A8T1U3L9"/>
<dbReference type="CDD" id="cd01999">
    <property type="entry name" value="ASS"/>
    <property type="match status" value="1"/>
</dbReference>
<dbReference type="PANTHER" id="PTHR11587:SF2">
    <property type="entry name" value="ARGININOSUCCINATE SYNTHASE"/>
    <property type="match status" value="1"/>
</dbReference>
<dbReference type="InterPro" id="IPR048268">
    <property type="entry name" value="Arginosuc_syn_C"/>
</dbReference>
<evidence type="ECO:0000256" key="11">
    <source>
        <dbReference type="SAM" id="MobiDB-lite"/>
    </source>
</evidence>
<dbReference type="PROSITE" id="PS00565">
    <property type="entry name" value="ARGININOSUCCIN_SYN_2"/>
    <property type="match status" value="1"/>
</dbReference>